<proteinExistence type="predicted"/>
<dbReference type="Gene3D" id="3.90.1200.10">
    <property type="match status" value="1"/>
</dbReference>
<evidence type="ECO:0000313" key="2">
    <source>
        <dbReference type="Proteomes" id="UP000441523"/>
    </source>
</evidence>
<name>A0A6N6MIL4_9HYPH</name>
<dbReference type="InterPro" id="IPR011009">
    <property type="entry name" value="Kinase-like_dom_sf"/>
</dbReference>
<dbReference type="RefSeq" id="WP_150966746.1">
    <property type="nucleotide sequence ID" value="NZ_VZZJ01000043.1"/>
</dbReference>
<reference evidence="1 2" key="1">
    <citation type="submission" date="2019-09" db="EMBL/GenBank/DDBJ databases">
        <title>YIM 132548 draft genome.</title>
        <authorList>
            <person name="Jiang L."/>
        </authorList>
    </citation>
    <scope>NUCLEOTIDE SEQUENCE [LARGE SCALE GENOMIC DNA]</scope>
    <source>
        <strain evidence="1 2">YIM 132548</strain>
    </source>
</reference>
<dbReference type="SUPFAM" id="SSF56112">
    <property type="entry name" value="Protein kinase-like (PK-like)"/>
    <property type="match status" value="1"/>
</dbReference>
<evidence type="ECO:0000313" key="1">
    <source>
        <dbReference type="EMBL" id="KAB1068912.1"/>
    </source>
</evidence>
<gene>
    <name evidence="1" type="ORF">F6X51_25890</name>
</gene>
<dbReference type="AlphaFoldDB" id="A0A6N6MIL4"/>
<evidence type="ECO:0008006" key="3">
    <source>
        <dbReference type="Google" id="ProtNLM"/>
    </source>
</evidence>
<dbReference type="EMBL" id="VZZJ01000043">
    <property type="protein sequence ID" value="KAB1068912.1"/>
    <property type="molecule type" value="Genomic_DNA"/>
</dbReference>
<comment type="caution">
    <text evidence="1">The sequence shown here is derived from an EMBL/GenBank/DDBJ whole genome shotgun (WGS) entry which is preliminary data.</text>
</comment>
<dbReference type="Proteomes" id="UP000441523">
    <property type="component" value="Unassembled WGS sequence"/>
</dbReference>
<accession>A0A6N6MIL4</accession>
<organism evidence="1 2">
    <name type="scientific">Methylobacterium planeticum</name>
    <dbReference type="NCBI Taxonomy" id="2615211"/>
    <lineage>
        <taxon>Bacteria</taxon>
        <taxon>Pseudomonadati</taxon>
        <taxon>Pseudomonadota</taxon>
        <taxon>Alphaproteobacteria</taxon>
        <taxon>Hyphomicrobiales</taxon>
        <taxon>Methylobacteriaceae</taxon>
        <taxon>Methylobacterium</taxon>
    </lineage>
</organism>
<sequence length="320" mass="34666">MKLAGYPETPFEHRVEAALARIPELQNCPLAYALAASPVASPTHRAVASDCLRVALDGEAEIFLKIRHADMADDLTPAAMRAAERAGRLGIGPAVRFAGEGHIGLDFLPDPWRYARVGDLQASGTLAAVLAALRRLQAEALFGHRFCPFARIEALAREADAVGAPLPDGTGDLIAAAALIGEAMRASGIDLRPCRNDGIASNVMLGLEGGRESIRLVDFDLAGDADPWFEVGALINEACRFEDERRAAVEAYAGACDPRRLDRCRLYGAVDDVMWGLWGIVRAVTAPRGGIEFFKYGQWRLFHARTTTGARDFEAWLRNL</sequence>
<protein>
    <recommendedName>
        <fullName evidence="3">Phosphotransferase</fullName>
    </recommendedName>
</protein>
<keyword evidence="2" id="KW-1185">Reference proteome</keyword>